<dbReference type="Proteomes" id="UP000054359">
    <property type="component" value="Unassembled WGS sequence"/>
</dbReference>
<feature type="non-terminal residue" evidence="1">
    <location>
        <position position="52"/>
    </location>
</feature>
<gene>
    <name evidence="1" type="ORF">X975_20220</name>
</gene>
<accession>A0A087U5M4</accession>
<name>A0A087U5M4_STEMI</name>
<dbReference type="EMBL" id="KK118304">
    <property type="protein sequence ID" value="KFM72663.1"/>
    <property type="molecule type" value="Genomic_DNA"/>
</dbReference>
<organism evidence="1 2">
    <name type="scientific">Stegodyphus mimosarum</name>
    <name type="common">African social velvet spider</name>
    <dbReference type="NCBI Taxonomy" id="407821"/>
    <lineage>
        <taxon>Eukaryota</taxon>
        <taxon>Metazoa</taxon>
        <taxon>Ecdysozoa</taxon>
        <taxon>Arthropoda</taxon>
        <taxon>Chelicerata</taxon>
        <taxon>Arachnida</taxon>
        <taxon>Araneae</taxon>
        <taxon>Araneomorphae</taxon>
        <taxon>Entelegynae</taxon>
        <taxon>Eresoidea</taxon>
        <taxon>Eresidae</taxon>
        <taxon>Stegodyphus</taxon>
    </lineage>
</organism>
<reference evidence="1 2" key="1">
    <citation type="submission" date="2013-11" db="EMBL/GenBank/DDBJ databases">
        <title>Genome sequencing of Stegodyphus mimosarum.</title>
        <authorList>
            <person name="Bechsgaard J."/>
        </authorList>
    </citation>
    <scope>NUCLEOTIDE SEQUENCE [LARGE SCALE GENOMIC DNA]</scope>
</reference>
<sequence length="52" mass="5995">MAQTGTFQKPPLAHPTVLSPEKNSMLTYVSELDSKVLMSHYKQMKFTRIVRK</sequence>
<keyword evidence="2" id="KW-1185">Reference proteome</keyword>
<protein>
    <submittedName>
        <fullName evidence="1">Uncharacterized protein</fullName>
    </submittedName>
</protein>
<evidence type="ECO:0000313" key="2">
    <source>
        <dbReference type="Proteomes" id="UP000054359"/>
    </source>
</evidence>
<evidence type="ECO:0000313" key="1">
    <source>
        <dbReference type="EMBL" id="KFM72663.1"/>
    </source>
</evidence>
<dbReference type="AlphaFoldDB" id="A0A087U5M4"/>
<proteinExistence type="predicted"/>